<organism evidence="1">
    <name type="scientific">Arion vulgaris</name>
    <dbReference type="NCBI Taxonomy" id="1028688"/>
    <lineage>
        <taxon>Eukaryota</taxon>
        <taxon>Metazoa</taxon>
        <taxon>Spiralia</taxon>
        <taxon>Lophotrochozoa</taxon>
        <taxon>Mollusca</taxon>
        <taxon>Gastropoda</taxon>
        <taxon>Heterobranchia</taxon>
        <taxon>Euthyneura</taxon>
        <taxon>Panpulmonata</taxon>
        <taxon>Eupulmonata</taxon>
        <taxon>Stylommatophora</taxon>
        <taxon>Helicina</taxon>
        <taxon>Arionoidea</taxon>
        <taxon>Arionidae</taxon>
        <taxon>Arion</taxon>
    </lineage>
</organism>
<reference evidence="1" key="1">
    <citation type="submission" date="2014-12" db="EMBL/GenBank/DDBJ databases">
        <title>Insight into the proteome of Arion vulgaris.</title>
        <authorList>
            <person name="Aradska J."/>
            <person name="Bulat T."/>
            <person name="Smidak R."/>
            <person name="Sarate P."/>
            <person name="Gangsoo J."/>
            <person name="Sialana F."/>
            <person name="Bilban M."/>
            <person name="Lubec G."/>
        </authorList>
    </citation>
    <scope>NUCLEOTIDE SEQUENCE</scope>
    <source>
        <tissue evidence="1">Skin</tissue>
    </source>
</reference>
<dbReference type="AlphaFoldDB" id="A0A0B7C0B9"/>
<name>A0A0B7C0B9_9EUPU</name>
<sequence length="86" mass="9973">SVQSSEQKQNSGRNRLRRLSCPEYVYTQRMSITNDESMLIGDDRSIQDPTTYDNMGLDYNFRLHVLAEFDGTETYRNEDGIPMTSL</sequence>
<protein>
    <submittedName>
        <fullName evidence="1">Uncharacterized protein</fullName>
    </submittedName>
</protein>
<gene>
    <name evidence="1" type="primary">ORF219945</name>
</gene>
<accession>A0A0B7C0B9</accession>
<proteinExistence type="predicted"/>
<feature type="non-terminal residue" evidence="1">
    <location>
        <position position="1"/>
    </location>
</feature>
<evidence type="ECO:0000313" key="1">
    <source>
        <dbReference type="EMBL" id="CEK98909.1"/>
    </source>
</evidence>
<dbReference type="EMBL" id="HACG01052038">
    <property type="protein sequence ID" value="CEK98909.1"/>
    <property type="molecule type" value="Transcribed_RNA"/>
</dbReference>